<dbReference type="GO" id="GO:0016491">
    <property type="term" value="F:oxidoreductase activity"/>
    <property type="evidence" value="ECO:0007669"/>
    <property type="project" value="UniProtKB-KW"/>
</dbReference>
<comment type="similarity">
    <text evidence="1 5">Belongs to the iron/ascorbate-dependent oxidoreductase family.</text>
</comment>
<dbReference type="InterPro" id="IPR050295">
    <property type="entry name" value="Plant_2OG-oxidoreductases"/>
</dbReference>
<dbReference type="Gene3D" id="2.60.120.330">
    <property type="entry name" value="B-lactam Antibiotic, Isopenicillin N Synthase, Chain"/>
    <property type="match status" value="1"/>
</dbReference>
<keyword evidence="9" id="KW-1185">Reference proteome</keyword>
<reference evidence="8 9" key="1">
    <citation type="journal article" date="2023" name="G3 (Bethesda)">
        <title>A haplotype-resolved chromosome-scale genome for Quercus rubra L. provides insights into the genetics of adaptive traits for red oak species.</title>
        <authorList>
            <person name="Kapoor B."/>
            <person name="Jenkins J."/>
            <person name="Schmutz J."/>
            <person name="Zhebentyayeva T."/>
            <person name="Kuelheim C."/>
            <person name="Coggeshall M."/>
            <person name="Heim C."/>
            <person name="Lasky J.R."/>
            <person name="Leites L."/>
            <person name="Islam-Faridi N."/>
            <person name="Romero-Severson J."/>
            <person name="DeLeo V.L."/>
            <person name="Lucas S.M."/>
            <person name="Lazic D."/>
            <person name="Gailing O."/>
            <person name="Carlson J."/>
            <person name="Staton M."/>
        </authorList>
    </citation>
    <scope>NUCLEOTIDE SEQUENCE [LARGE SCALE GENOMIC DNA]</scope>
    <source>
        <strain evidence="8">Pseudo-F2</strain>
    </source>
</reference>
<dbReference type="Pfam" id="PF03171">
    <property type="entry name" value="2OG-FeII_Oxy"/>
    <property type="match status" value="1"/>
</dbReference>
<keyword evidence="2 5" id="KW-0479">Metal-binding</keyword>
<evidence type="ECO:0000313" key="8">
    <source>
        <dbReference type="EMBL" id="KAK4572610.1"/>
    </source>
</evidence>
<dbReference type="Pfam" id="PF14226">
    <property type="entry name" value="DIOX_N"/>
    <property type="match status" value="1"/>
</dbReference>
<dbReference type="InterPro" id="IPR027443">
    <property type="entry name" value="IPNS-like_sf"/>
</dbReference>
<dbReference type="AlphaFoldDB" id="A0AAN7IHY6"/>
<dbReference type="EMBL" id="JAXUIC010000009">
    <property type="protein sequence ID" value="KAK4572610.1"/>
    <property type="molecule type" value="Genomic_DNA"/>
</dbReference>
<keyword evidence="5" id="KW-0560">Oxidoreductase</keyword>
<organism evidence="8 9">
    <name type="scientific">Quercus rubra</name>
    <name type="common">Northern red oak</name>
    <name type="synonym">Quercus borealis</name>
    <dbReference type="NCBI Taxonomy" id="3512"/>
    <lineage>
        <taxon>Eukaryota</taxon>
        <taxon>Viridiplantae</taxon>
        <taxon>Streptophyta</taxon>
        <taxon>Embryophyta</taxon>
        <taxon>Tracheophyta</taxon>
        <taxon>Spermatophyta</taxon>
        <taxon>Magnoliopsida</taxon>
        <taxon>eudicotyledons</taxon>
        <taxon>Gunneridae</taxon>
        <taxon>Pentapetalae</taxon>
        <taxon>rosids</taxon>
        <taxon>fabids</taxon>
        <taxon>Fagales</taxon>
        <taxon>Fagaceae</taxon>
        <taxon>Quercus</taxon>
    </lineage>
</organism>
<proteinExistence type="inferred from homology"/>
<evidence type="ECO:0000256" key="4">
    <source>
        <dbReference type="ARBA" id="ARBA00023004"/>
    </source>
</evidence>
<evidence type="ECO:0000256" key="1">
    <source>
        <dbReference type="ARBA" id="ARBA00008056"/>
    </source>
</evidence>
<dbReference type="GO" id="GO:0046872">
    <property type="term" value="F:metal ion binding"/>
    <property type="evidence" value="ECO:0007669"/>
    <property type="project" value="UniProtKB-KW"/>
</dbReference>
<keyword evidence="4 5" id="KW-0408">Iron</keyword>
<name>A0AAN7IHY6_QUERU</name>
<dbReference type="PANTHER" id="PTHR47991">
    <property type="entry name" value="OXOGLUTARATE/IRON-DEPENDENT DIOXYGENASE"/>
    <property type="match status" value="1"/>
</dbReference>
<dbReference type="InterPro" id="IPR044861">
    <property type="entry name" value="IPNS-like_FE2OG_OXY"/>
</dbReference>
<keyword evidence="3" id="KW-0847">Vitamin C</keyword>
<feature type="region of interest" description="Disordered" evidence="6">
    <location>
        <begin position="1"/>
        <end position="36"/>
    </location>
</feature>
<evidence type="ECO:0000256" key="2">
    <source>
        <dbReference type="ARBA" id="ARBA00022723"/>
    </source>
</evidence>
<evidence type="ECO:0000313" key="9">
    <source>
        <dbReference type="Proteomes" id="UP001324115"/>
    </source>
</evidence>
<evidence type="ECO:0000256" key="3">
    <source>
        <dbReference type="ARBA" id="ARBA00022896"/>
    </source>
</evidence>
<dbReference type="InterPro" id="IPR005123">
    <property type="entry name" value="Oxoglu/Fe-dep_dioxygenase_dom"/>
</dbReference>
<gene>
    <name evidence="8" type="ORF">RGQ29_030860</name>
</gene>
<feature type="compositionally biased region" description="Polar residues" evidence="6">
    <location>
        <begin position="1"/>
        <end position="13"/>
    </location>
</feature>
<dbReference type="InterPro" id="IPR026992">
    <property type="entry name" value="DIOX_N"/>
</dbReference>
<dbReference type="PROSITE" id="PS51471">
    <property type="entry name" value="FE2OG_OXY"/>
    <property type="match status" value="1"/>
</dbReference>
<comment type="caution">
    <text evidence="8">The sequence shown here is derived from an EMBL/GenBank/DDBJ whole genome shotgun (WGS) entry which is preliminary data.</text>
</comment>
<dbReference type="SUPFAM" id="SSF51197">
    <property type="entry name" value="Clavaminate synthase-like"/>
    <property type="match status" value="1"/>
</dbReference>
<evidence type="ECO:0000256" key="5">
    <source>
        <dbReference type="RuleBase" id="RU003682"/>
    </source>
</evidence>
<feature type="compositionally biased region" description="Polar residues" evidence="6">
    <location>
        <begin position="20"/>
        <end position="36"/>
    </location>
</feature>
<accession>A0AAN7IHY6</accession>
<evidence type="ECO:0000256" key="6">
    <source>
        <dbReference type="SAM" id="MobiDB-lite"/>
    </source>
</evidence>
<evidence type="ECO:0000259" key="7">
    <source>
        <dbReference type="PROSITE" id="PS51471"/>
    </source>
</evidence>
<sequence length="338" mass="38231">MAETNAAVNQTKNHPYYTPQVDSNGSSINADGSSSGVDDPIPVIDYSMLTSDDHNQRSKTMQDLQNACLEYGSFMVINHGMSDSLISRVYEALAKFFDLNEEEKKEYESNDPMDRIRWGKRDSDLVSSEFIKMVVHPNFHCPTKPAGLTEVLQECIKRLREVGIQLLRGISTTLGFEECYIEKRMKLESGCDFITPNDYPLRPYSENQLGQAPHYDPGLLILLLPGLSNGLQLEHYGKWINANPQPNSIVVSIADQIEILTNGKYKSVFHRVVLNNNVRRISLPLFIGPSLDTMVSPLPECVDEHHPPAYLVKTYKELLEANQYHEIDVKSCLKNVRL</sequence>
<dbReference type="GO" id="GO:0031418">
    <property type="term" value="F:L-ascorbic acid binding"/>
    <property type="evidence" value="ECO:0007669"/>
    <property type="project" value="UniProtKB-KW"/>
</dbReference>
<dbReference type="Proteomes" id="UP001324115">
    <property type="component" value="Unassembled WGS sequence"/>
</dbReference>
<protein>
    <recommendedName>
        <fullName evidence="7">Fe2OG dioxygenase domain-containing protein</fullName>
    </recommendedName>
</protein>
<feature type="domain" description="Fe2OG dioxygenase" evidence="7">
    <location>
        <begin position="195"/>
        <end position="289"/>
    </location>
</feature>